<evidence type="ECO:0000256" key="11">
    <source>
        <dbReference type="PROSITE-ProRule" id="PRU00042"/>
    </source>
</evidence>
<dbReference type="InterPro" id="IPR036236">
    <property type="entry name" value="Znf_C2H2_sf"/>
</dbReference>
<keyword evidence="8" id="KW-0238">DNA-binding</keyword>
<dbReference type="GO" id="GO:0000981">
    <property type="term" value="F:DNA-binding transcription factor activity, RNA polymerase II-specific"/>
    <property type="evidence" value="ECO:0007669"/>
    <property type="project" value="TreeGrafter"/>
</dbReference>
<feature type="region of interest" description="Disordered" evidence="12">
    <location>
        <begin position="136"/>
        <end position="183"/>
    </location>
</feature>
<dbReference type="Proteomes" id="UP000770717">
    <property type="component" value="Unassembled WGS sequence"/>
</dbReference>
<keyword evidence="4" id="KW-0677">Repeat</keyword>
<proteinExistence type="inferred from homology"/>
<evidence type="ECO:0000256" key="2">
    <source>
        <dbReference type="ARBA" id="ARBA00006991"/>
    </source>
</evidence>
<dbReference type="SMART" id="SM00355">
    <property type="entry name" value="ZnF_C2H2"/>
    <property type="match status" value="3"/>
</dbReference>
<evidence type="ECO:0000256" key="10">
    <source>
        <dbReference type="ARBA" id="ARBA00023242"/>
    </source>
</evidence>
<evidence type="ECO:0000259" key="14">
    <source>
        <dbReference type="PROSITE" id="PS50805"/>
    </source>
</evidence>
<keyword evidence="3" id="KW-0479">Metal-binding</keyword>
<evidence type="ECO:0000256" key="6">
    <source>
        <dbReference type="ARBA" id="ARBA00022833"/>
    </source>
</evidence>
<feature type="domain" description="C2H2-type" evidence="13">
    <location>
        <begin position="425"/>
        <end position="453"/>
    </location>
</feature>
<dbReference type="SUPFAM" id="SSF109640">
    <property type="entry name" value="KRAB domain (Kruppel-associated box)"/>
    <property type="match status" value="1"/>
</dbReference>
<dbReference type="PANTHER" id="PTHR23235:SF142">
    <property type="entry name" value="ZINC FINGER PROTEIN 384"/>
    <property type="match status" value="1"/>
</dbReference>
<evidence type="ECO:0000256" key="3">
    <source>
        <dbReference type="ARBA" id="ARBA00022723"/>
    </source>
</evidence>
<evidence type="ECO:0000256" key="9">
    <source>
        <dbReference type="ARBA" id="ARBA00023163"/>
    </source>
</evidence>
<feature type="domain" description="C2H2-type" evidence="13">
    <location>
        <begin position="364"/>
        <end position="391"/>
    </location>
</feature>
<dbReference type="InterPro" id="IPR001909">
    <property type="entry name" value="KRAB"/>
</dbReference>
<dbReference type="PROSITE" id="PS50805">
    <property type="entry name" value="KRAB"/>
    <property type="match status" value="1"/>
</dbReference>
<keyword evidence="9" id="KW-0804">Transcription</keyword>
<name>A0A8J6EP75_ELECQ</name>
<feature type="domain" description="C2H2-type" evidence="13">
    <location>
        <begin position="392"/>
        <end position="418"/>
    </location>
</feature>
<dbReference type="PANTHER" id="PTHR23235">
    <property type="entry name" value="KRUEPPEL-LIKE TRANSCRIPTION FACTOR"/>
    <property type="match status" value="1"/>
</dbReference>
<organism evidence="15 16">
    <name type="scientific">Eleutherodactylus coqui</name>
    <name type="common">Puerto Rican coqui</name>
    <dbReference type="NCBI Taxonomy" id="57060"/>
    <lineage>
        <taxon>Eukaryota</taxon>
        <taxon>Metazoa</taxon>
        <taxon>Chordata</taxon>
        <taxon>Craniata</taxon>
        <taxon>Vertebrata</taxon>
        <taxon>Euteleostomi</taxon>
        <taxon>Amphibia</taxon>
        <taxon>Batrachia</taxon>
        <taxon>Anura</taxon>
        <taxon>Neobatrachia</taxon>
        <taxon>Hyloidea</taxon>
        <taxon>Eleutherodactylidae</taxon>
        <taxon>Eleutherodactylinae</taxon>
        <taxon>Eleutherodactylus</taxon>
        <taxon>Eleutherodactylus</taxon>
    </lineage>
</organism>
<gene>
    <name evidence="15" type="ORF">GDO78_015295</name>
</gene>
<dbReference type="OrthoDB" id="654211at2759"/>
<evidence type="ECO:0000256" key="7">
    <source>
        <dbReference type="ARBA" id="ARBA00023015"/>
    </source>
</evidence>
<sequence>MAALTLHSDPFAEVGVSSVKPLSQRVVRHALAIMHLLITEGDLVSVEDSALRLSLDQQTQDKKIAIDQIMKLVLGILHLLNEGTTSHEQAVNLSDEDWANVEREQRELYSDLLTDNEQTLQSLGPFSVKTETVLGMEREDIERKETPANDVSASTHNGKSDPYVDSQADPSRSPVSNSYHPHTFLNPLKDGGHSFSESSDRTSVYGAHSSATLSAFQRTCPNPCKDPYVTIFPDASSVSSYGETYASSSTNDFAENISIIQIKQEASPTDLQPQTSTDDIDVTPEASCVEQALHVLSRKRGKPPRVSNRNRAPRVSKVHELTRAYVSSLDTTNGEQTLKPQHSTAIAKSHWSRYENNPSAKKPFQCLRCEKSFNCRSHLIMHHRVHTRERPYVCDCGKAFTQSSNLFRHQRGHRHHKLQIRQQNYPCPQCNKEFTDLSKLIIHQKTQHSVEGLMDGAVETCDSQVG</sequence>
<dbReference type="AlphaFoldDB" id="A0A8J6EP75"/>
<evidence type="ECO:0000313" key="16">
    <source>
        <dbReference type="Proteomes" id="UP000770717"/>
    </source>
</evidence>
<comment type="subcellular location">
    <subcellularLocation>
        <location evidence="1">Nucleus</location>
    </subcellularLocation>
</comment>
<dbReference type="EMBL" id="WNTK01000028">
    <property type="protein sequence ID" value="KAG9472992.1"/>
    <property type="molecule type" value="Genomic_DNA"/>
</dbReference>
<keyword evidence="5 11" id="KW-0863">Zinc-finger</keyword>
<feature type="compositionally biased region" description="Basic and acidic residues" evidence="12">
    <location>
        <begin position="136"/>
        <end position="147"/>
    </location>
</feature>
<keyword evidence="7" id="KW-0805">Transcription regulation</keyword>
<dbReference type="InterPro" id="IPR013087">
    <property type="entry name" value="Znf_C2H2_type"/>
</dbReference>
<dbReference type="PROSITE" id="PS00028">
    <property type="entry name" value="ZINC_FINGER_C2H2_1"/>
    <property type="match status" value="2"/>
</dbReference>
<dbReference type="Pfam" id="PF00096">
    <property type="entry name" value="zf-C2H2"/>
    <property type="match status" value="2"/>
</dbReference>
<feature type="domain" description="KRAB" evidence="14">
    <location>
        <begin position="84"/>
        <end position="174"/>
    </location>
</feature>
<dbReference type="InterPro" id="IPR036051">
    <property type="entry name" value="KRAB_dom_sf"/>
</dbReference>
<protein>
    <submittedName>
        <fullName evidence="15">Uncharacterized protein</fullName>
    </submittedName>
</protein>
<dbReference type="SUPFAM" id="SSF57667">
    <property type="entry name" value="beta-beta-alpha zinc fingers"/>
    <property type="match status" value="2"/>
</dbReference>
<evidence type="ECO:0000313" key="15">
    <source>
        <dbReference type="EMBL" id="KAG9472992.1"/>
    </source>
</evidence>
<evidence type="ECO:0000256" key="5">
    <source>
        <dbReference type="ARBA" id="ARBA00022771"/>
    </source>
</evidence>
<dbReference type="GO" id="GO:0005634">
    <property type="term" value="C:nucleus"/>
    <property type="evidence" value="ECO:0007669"/>
    <property type="project" value="UniProtKB-SubCell"/>
</dbReference>
<evidence type="ECO:0000256" key="8">
    <source>
        <dbReference type="ARBA" id="ARBA00023125"/>
    </source>
</evidence>
<keyword evidence="16" id="KW-1185">Reference proteome</keyword>
<dbReference type="GO" id="GO:0008270">
    <property type="term" value="F:zinc ion binding"/>
    <property type="evidence" value="ECO:0007669"/>
    <property type="project" value="UniProtKB-KW"/>
</dbReference>
<accession>A0A8J6EP75</accession>
<dbReference type="Pfam" id="PF01352">
    <property type="entry name" value="KRAB"/>
    <property type="match status" value="1"/>
</dbReference>
<keyword evidence="10" id="KW-0539">Nucleus</keyword>
<dbReference type="FunFam" id="3.30.160.60:FF:000367">
    <property type="entry name" value="Zinc finger protein 572"/>
    <property type="match status" value="1"/>
</dbReference>
<dbReference type="FunFam" id="3.30.160.60:FF:000358">
    <property type="entry name" value="zinc finger protein 24"/>
    <property type="match status" value="1"/>
</dbReference>
<dbReference type="Gene3D" id="3.30.160.60">
    <property type="entry name" value="Classic Zinc Finger"/>
    <property type="match status" value="3"/>
</dbReference>
<evidence type="ECO:0000259" key="13">
    <source>
        <dbReference type="PROSITE" id="PS50157"/>
    </source>
</evidence>
<evidence type="ECO:0000256" key="4">
    <source>
        <dbReference type="ARBA" id="ARBA00022737"/>
    </source>
</evidence>
<dbReference type="PROSITE" id="PS50157">
    <property type="entry name" value="ZINC_FINGER_C2H2_2"/>
    <property type="match status" value="3"/>
</dbReference>
<evidence type="ECO:0000256" key="12">
    <source>
        <dbReference type="SAM" id="MobiDB-lite"/>
    </source>
</evidence>
<comment type="similarity">
    <text evidence="2">Belongs to the krueppel C2H2-type zinc-finger protein family.</text>
</comment>
<feature type="compositionally biased region" description="Polar residues" evidence="12">
    <location>
        <begin position="168"/>
        <end position="180"/>
    </location>
</feature>
<comment type="caution">
    <text evidence="15">The sequence shown here is derived from an EMBL/GenBank/DDBJ whole genome shotgun (WGS) entry which is preliminary data.</text>
</comment>
<evidence type="ECO:0000256" key="1">
    <source>
        <dbReference type="ARBA" id="ARBA00004123"/>
    </source>
</evidence>
<dbReference type="GO" id="GO:0000978">
    <property type="term" value="F:RNA polymerase II cis-regulatory region sequence-specific DNA binding"/>
    <property type="evidence" value="ECO:0007669"/>
    <property type="project" value="TreeGrafter"/>
</dbReference>
<reference evidence="15" key="1">
    <citation type="thesis" date="2020" institute="ProQuest LLC" country="789 East Eisenhower Parkway, Ann Arbor, MI, USA">
        <title>Comparative Genomics and Chromosome Evolution.</title>
        <authorList>
            <person name="Mudd A.B."/>
        </authorList>
    </citation>
    <scope>NUCLEOTIDE SEQUENCE</scope>
    <source>
        <strain evidence="15">HN-11 Male</strain>
        <tissue evidence="15">Kidney and liver</tissue>
    </source>
</reference>
<keyword evidence="6" id="KW-0862">Zinc</keyword>